<sequence>MNCLPFLRMEYRLLCVRAVKYAACLPFVSRLSRRMRAALSISAGVGRAALPITLSFVLAGCALLPAGRSAEIAANEPTPTPIPTSVVPIKPTYSVKVGEIMRERTFSGRVAPVVEEALFFRTGGRIRNVYAKRNDLVTEGQIIADLEIDDLERELTSTQLSLERAQSRLYTAERNLEFQIRRAQINLDIASLQLINLRTERPDDNFAISVQSKQVELAELSLEQLTEGVDPLLINDVARAQLQVEKLQSAIADATITAPFDGKLLSVSLTGGRPVNAFDSVVSIADIDDLEIKADLISDQMNELAEEMSVEISLVGRPGEILTGFVRRLPYPFGSGGSGEVIDPDKSTRITIDQLAEDAGFELGDLVQVRVQLEHKDSVLWLPPQAIRVFDGRRFVVVQDGDIQRRVDVKVGIQTPDRVEIEEGLEEGQVVVGQ</sequence>
<reference evidence="2" key="1">
    <citation type="submission" date="2019-09" db="EMBL/GenBank/DDBJ databases">
        <title>Characterisation of the sponge microbiome using genome-centric metagenomics.</title>
        <authorList>
            <person name="Engelberts J.P."/>
            <person name="Robbins S.J."/>
            <person name="De Goeij J.M."/>
            <person name="Aranda M."/>
            <person name="Bell S.C."/>
            <person name="Webster N.S."/>
        </authorList>
    </citation>
    <scope>NUCLEOTIDE SEQUENCE</scope>
    <source>
        <strain evidence="2">SB0664_bin_27</strain>
    </source>
</reference>
<dbReference type="AlphaFoldDB" id="A0A6B0YXQ4"/>
<dbReference type="Gene3D" id="1.10.287.470">
    <property type="entry name" value="Helix hairpin bin"/>
    <property type="match status" value="1"/>
</dbReference>
<keyword evidence="1" id="KW-0175">Coiled coil</keyword>
<organism evidence="2">
    <name type="scientific">Caldilineaceae bacterium SB0664_bin_27</name>
    <dbReference type="NCBI Taxonomy" id="2605260"/>
    <lineage>
        <taxon>Bacteria</taxon>
        <taxon>Bacillati</taxon>
        <taxon>Chloroflexota</taxon>
        <taxon>Caldilineae</taxon>
        <taxon>Caldilineales</taxon>
        <taxon>Caldilineaceae</taxon>
    </lineage>
</organism>
<dbReference type="Gene3D" id="2.40.50.100">
    <property type="match status" value="1"/>
</dbReference>
<feature type="coiled-coil region" evidence="1">
    <location>
        <begin position="148"/>
        <end position="200"/>
    </location>
</feature>
<protein>
    <submittedName>
        <fullName evidence="2">HlyD family efflux transporter periplasmic adaptor subunit</fullName>
    </submittedName>
</protein>
<gene>
    <name evidence="2" type="ORF">F4Y42_12165</name>
</gene>
<name>A0A6B0YXQ4_9CHLR</name>
<dbReference type="GO" id="GO:1990281">
    <property type="term" value="C:efflux pump complex"/>
    <property type="evidence" value="ECO:0007669"/>
    <property type="project" value="TreeGrafter"/>
</dbReference>
<evidence type="ECO:0000313" key="2">
    <source>
        <dbReference type="EMBL" id="MXY94188.1"/>
    </source>
</evidence>
<dbReference type="GO" id="GO:0015562">
    <property type="term" value="F:efflux transmembrane transporter activity"/>
    <property type="evidence" value="ECO:0007669"/>
    <property type="project" value="TreeGrafter"/>
</dbReference>
<evidence type="ECO:0000256" key="1">
    <source>
        <dbReference type="SAM" id="Coils"/>
    </source>
</evidence>
<dbReference type="PANTHER" id="PTHR30469">
    <property type="entry name" value="MULTIDRUG RESISTANCE PROTEIN MDTA"/>
    <property type="match status" value="1"/>
</dbReference>
<accession>A0A6B0YXQ4</accession>
<dbReference type="PANTHER" id="PTHR30469:SF15">
    <property type="entry name" value="HLYD FAMILY OF SECRETION PROTEINS"/>
    <property type="match status" value="1"/>
</dbReference>
<dbReference type="SUPFAM" id="SSF111369">
    <property type="entry name" value="HlyD-like secretion proteins"/>
    <property type="match status" value="1"/>
</dbReference>
<dbReference type="Gene3D" id="2.40.420.20">
    <property type="match status" value="1"/>
</dbReference>
<comment type="caution">
    <text evidence="2">The sequence shown here is derived from an EMBL/GenBank/DDBJ whole genome shotgun (WGS) entry which is preliminary data.</text>
</comment>
<dbReference type="Gene3D" id="2.40.30.170">
    <property type="match status" value="1"/>
</dbReference>
<proteinExistence type="predicted"/>
<dbReference type="EMBL" id="VXRG01000103">
    <property type="protein sequence ID" value="MXY94188.1"/>
    <property type="molecule type" value="Genomic_DNA"/>
</dbReference>